<dbReference type="HOGENOM" id="CLU_092420_1_0_2"/>
<reference evidence="2 3" key="1">
    <citation type="journal article" date="2015" name="Genome Announc.">
        <title>Complete Genome Sequence of Methanosphaerula palustris E1-9CT, a Hydrogenotrophic Methanogen Isolated from a Minerotrophic Fen Peatland.</title>
        <authorList>
            <person name="Cadillo-Quiroz H."/>
            <person name="Browne P."/>
            <person name="Kyrpides N."/>
            <person name="Woyke T."/>
            <person name="Goodwin L."/>
            <person name="Detter C."/>
            <person name="Yavitt J.B."/>
            <person name="Zinder S.H."/>
        </authorList>
    </citation>
    <scope>NUCLEOTIDE SEQUENCE [LARGE SCALE GENOMIC DNA]</scope>
    <source>
        <strain evidence="3">ATCC BAA-1556 / DSM 19958 / E1-9c</strain>
    </source>
</reference>
<dbReference type="Proteomes" id="UP000002457">
    <property type="component" value="Chromosome"/>
</dbReference>
<feature type="transmembrane region" description="Helical" evidence="1">
    <location>
        <begin position="59"/>
        <end position="80"/>
    </location>
</feature>
<dbReference type="AlphaFoldDB" id="B8GE78"/>
<dbReference type="GeneID" id="7270554"/>
<dbReference type="RefSeq" id="WP_012618898.1">
    <property type="nucleotide sequence ID" value="NC_011832.1"/>
</dbReference>
<keyword evidence="1" id="KW-1133">Transmembrane helix</keyword>
<name>B8GE78_METPE</name>
<dbReference type="KEGG" id="mpl:Mpal_2293"/>
<feature type="transmembrane region" description="Helical" evidence="1">
    <location>
        <begin position="134"/>
        <end position="151"/>
    </location>
</feature>
<feature type="transmembrane region" description="Helical" evidence="1">
    <location>
        <begin position="28"/>
        <end position="47"/>
    </location>
</feature>
<sequence length="169" mass="19033">MEEALIICLVATVLVGYKDLANKIISQWVTVFFFALNSLLIIVLHQYQVIPYISISSSAVLTLVAFGTLAIGMPFTLQYAKLDVPRETWENPIFIQINKEMTFGWGLLFAVGLIKSVIEFFYNDLFGVLGDATMYITIIIGMIFTMKYPVFAKSRKLKKQTEQQGSAVN</sequence>
<dbReference type="EMBL" id="CP001338">
    <property type="protein sequence ID" value="ACL17579.1"/>
    <property type="molecule type" value="Genomic_DNA"/>
</dbReference>
<dbReference type="OrthoDB" id="116389at2157"/>
<evidence type="ECO:0000313" key="2">
    <source>
        <dbReference type="EMBL" id="ACL17579.1"/>
    </source>
</evidence>
<feature type="transmembrane region" description="Helical" evidence="1">
    <location>
        <begin position="101"/>
        <end position="122"/>
    </location>
</feature>
<protein>
    <submittedName>
        <fullName evidence="2">Uncharacterized protein</fullName>
    </submittedName>
</protein>
<gene>
    <name evidence="2" type="ordered locus">Mpal_2293</name>
</gene>
<dbReference type="eggNOG" id="arCOG09487">
    <property type="taxonomic scope" value="Archaea"/>
</dbReference>
<keyword evidence="1" id="KW-0472">Membrane</keyword>
<keyword evidence="1" id="KW-0812">Transmembrane</keyword>
<evidence type="ECO:0000256" key="1">
    <source>
        <dbReference type="SAM" id="Phobius"/>
    </source>
</evidence>
<accession>B8GE78</accession>
<evidence type="ECO:0000313" key="3">
    <source>
        <dbReference type="Proteomes" id="UP000002457"/>
    </source>
</evidence>
<dbReference type="STRING" id="521011.Mpal_2293"/>
<organism evidence="2 3">
    <name type="scientific">Methanosphaerula palustris (strain ATCC BAA-1556 / DSM 19958 / E1-9c)</name>
    <dbReference type="NCBI Taxonomy" id="521011"/>
    <lineage>
        <taxon>Archaea</taxon>
        <taxon>Methanobacteriati</taxon>
        <taxon>Methanobacteriota</taxon>
        <taxon>Stenosarchaea group</taxon>
        <taxon>Methanomicrobia</taxon>
        <taxon>Methanomicrobiales</taxon>
        <taxon>Methanoregulaceae</taxon>
        <taxon>Methanosphaerula</taxon>
    </lineage>
</organism>
<proteinExistence type="predicted"/>
<keyword evidence="3" id="KW-1185">Reference proteome</keyword>